<reference evidence="1" key="1">
    <citation type="submission" date="2013-04" db="EMBL/GenBank/DDBJ databases">
        <title>Comparative Genomics of Relapsing Fever Spirochetes.</title>
        <authorList>
            <person name="Schwan T.G."/>
            <person name="Raffel S.J."/>
            <person name="Porcella S.F."/>
            <person name="Martens C.A."/>
            <person name="Bruno D.P."/>
            <person name="Ricklefs S.M."/>
            <person name="Barbian K.B."/>
        </authorList>
    </citation>
    <scope>NUCLEOTIDE SEQUENCE</scope>
    <source>
        <strain evidence="1">YBT</strain>
        <plasmid evidence="1">unnamed</plasmid>
    </source>
</reference>
<geneLocation type="plasmid" evidence="1">
    <name>unnamed</name>
</geneLocation>
<gene>
    <name evidence="1" type="ORF">BHO_0018600</name>
</gene>
<accession>W5T1Q8</accession>
<dbReference type="HOGENOM" id="CLU_2614991_0_0_12"/>
<proteinExistence type="predicted"/>
<dbReference type="EMBL" id="CP005711">
    <property type="protein sequence ID" value="AHH13112.1"/>
    <property type="molecule type" value="Genomic_DNA"/>
</dbReference>
<evidence type="ECO:0000313" key="1">
    <source>
        <dbReference type="EMBL" id="AHH13112.1"/>
    </source>
</evidence>
<sequence>MNNKEKRGKEIKNEDINNMNLRIKNVSKWKTMRYLDKVEENANKIRYEDSIIKTREWLKHLKFEKLANRSYVTKGKKL</sequence>
<organism evidence="1">
    <name type="scientific">Borrelia hermsii YBT</name>
    <dbReference type="NCBI Taxonomy" id="1313295"/>
    <lineage>
        <taxon>Bacteria</taxon>
        <taxon>Pseudomonadati</taxon>
        <taxon>Spirochaetota</taxon>
        <taxon>Spirochaetia</taxon>
        <taxon>Spirochaetales</taxon>
        <taxon>Borreliaceae</taxon>
        <taxon>Borrelia</taxon>
    </lineage>
</organism>
<name>W5T1Q8_BORHE</name>
<protein>
    <submittedName>
        <fullName evidence="1">Putative cytosolic protein</fullName>
    </submittedName>
</protein>
<dbReference type="RefSeq" id="WP_025407037.1">
    <property type="nucleotide sequence ID" value="NZ_CP005711.1"/>
</dbReference>
<keyword evidence="1" id="KW-0614">Plasmid</keyword>
<dbReference type="AlphaFoldDB" id="W5T1Q8"/>